<feature type="signal peptide" evidence="2">
    <location>
        <begin position="1"/>
        <end position="21"/>
    </location>
</feature>
<keyword evidence="2" id="KW-0732">Signal</keyword>
<dbReference type="Proteomes" id="UP000244173">
    <property type="component" value="Chromosome"/>
</dbReference>
<feature type="region of interest" description="Disordered" evidence="1">
    <location>
        <begin position="23"/>
        <end position="57"/>
    </location>
</feature>
<feature type="chain" id="PRO_5015552535" evidence="2">
    <location>
        <begin position="22"/>
        <end position="113"/>
    </location>
</feature>
<reference evidence="3 4" key="1">
    <citation type="submission" date="2018-04" db="EMBL/GenBank/DDBJ databases">
        <title>Denitrifier Microvirgula.</title>
        <authorList>
            <person name="Anderson E."/>
            <person name="Jang J."/>
            <person name="Ishii S."/>
        </authorList>
    </citation>
    <scope>NUCLEOTIDE SEQUENCE [LARGE SCALE GENOMIC DNA]</scope>
    <source>
        <strain evidence="3 4">BE2.4</strain>
    </source>
</reference>
<dbReference type="Gene3D" id="2.20.130.30">
    <property type="entry name" value="Protein of unknown function DUF2782"/>
    <property type="match status" value="1"/>
</dbReference>
<protein>
    <submittedName>
        <fullName evidence="3">DUF2782 domain-containing protein</fullName>
    </submittedName>
</protein>
<evidence type="ECO:0000313" key="3">
    <source>
        <dbReference type="EMBL" id="AVY94075.1"/>
    </source>
</evidence>
<dbReference type="EMBL" id="CP028519">
    <property type="protein sequence ID" value="AVY94075.1"/>
    <property type="molecule type" value="Genomic_DNA"/>
</dbReference>
<sequence length="113" mass="11997">MRNSTALAALLAALAAAPALAADAGKPAPNAPPPPQIGVDDGSDAEPDVTIRQEGDKKIEEYRVNGKLYAVKVTPKVGPPYYLVDQKGDGELTPYDVTGRGKLKIPHWVLFTF</sequence>
<dbReference type="OrthoDB" id="5296182at2"/>
<gene>
    <name evidence="3" type="ORF">DAI18_08460</name>
</gene>
<dbReference type="AlphaFoldDB" id="A0A2S0P9R6"/>
<accession>A0A2S0P9R6</accession>
<dbReference type="RefSeq" id="WP_028499297.1">
    <property type="nucleotide sequence ID" value="NZ_CALFSO010000032.1"/>
</dbReference>
<evidence type="ECO:0000256" key="1">
    <source>
        <dbReference type="SAM" id="MobiDB-lite"/>
    </source>
</evidence>
<dbReference type="InterPro" id="IPR021357">
    <property type="entry name" value="DUF2782"/>
</dbReference>
<dbReference type="Pfam" id="PF11191">
    <property type="entry name" value="DUF2782"/>
    <property type="match status" value="1"/>
</dbReference>
<dbReference type="KEGG" id="maer:DAI18_08460"/>
<organism evidence="3 4">
    <name type="scientific">Microvirgula aerodenitrificans</name>
    <dbReference type="NCBI Taxonomy" id="57480"/>
    <lineage>
        <taxon>Bacteria</taxon>
        <taxon>Pseudomonadati</taxon>
        <taxon>Pseudomonadota</taxon>
        <taxon>Betaproteobacteria</taxon>
        <taxon>Neisseriales</taxon>
        <taxon>Aquaspirillaceae</taxon>
        <taxon>Microvirgula</taxon>
    </lineage>
</organism>
<name>A0A2S0P9R6_9NEIS</name>
<proteinExistence type="predicted"/>
<evidence type="ECO:0000256" key="2">
    <source>
        <dbReference type="SAM" id="SignalP"/>
    </source>
</evidence>
<dbReference type="STRING" id="1122240.GCA_000620105_02237"/>
<evidence type="ECO:0000313" key="4">
    <source>
        <dbReference type="Proteomes" id="UP000244173"/>
    </source>
</evidence>
<keyword evidence="4" id="KW-1185">Reference proteome</keyword>